<dbReference type="Pfam" id="PF00381">
    <property type="entry name" value="PTS-HPr"/>
    <property type="match status" value="1"/>
</dbReference>
<dbReference type="SUPFAM" id="SSF55594">
    <property type="entry name" value="HPr-like"/>
    <property type="match status" value="1"/>
</dbReference>
<dbReference type="InterPro" id="IPR012844">
    <property type="entry name" value="DhaM_N"/>
</dbReference>
<comment type="subunit">
    <text evidence="7">Homodimer. The dihydroxyacetone kinase complex is composed of a homodimer of DhaM, a homodimer of DhaK and the subunit DhaL.</text>
</comment>
<protein>
    <recommendedName>
        <fullName evidence="5">Phosphocarrier protein HPr</fullName>
        <ecNumber evidence="4">2.7.1.121</ecNumber>
    </recommendedName>
</protein>
<dbReference type="InterPro" id="IPR036662">
    <property type="entry name" value="PTS_EIIA_man-typ_sf"/>
</dbReference>
<dbReference type="RefSeq" id="WP_310271008.1">
    <property type="nucleotide sequence ID" value="NZ_JAVDXW010000001.1"/>
</dbReference>
<dbReference type="NCBIfam" id="TIGR01003">
    <property type="entry name" value="PTS_HPr_family"/>
    <property type="match status" value="1"/>
</dbReference>
<reference evidence="11" key="1">
    <citation type="submission" date="2023-07" db="EMBL/GenBank/DDBJ databases">
        <title>Sequencing the genomes of 1000 actinobacteria strains.</title>
        <authorList>
            <person name="Klenk H.-P."/>
        </authorList>
    </citation>
    <scope>NUCLEOTIDE SEQUENCE</scope>
    <source>
        <strain evidence="11">DSM 45977</strain>
    </source>
</reference>
<gene>
    <name evidence="11" type="ORF">JOF55_001296</name>
</gene>
<evidence type="ECO:0000256" key="4">
    <source>
        <dbReference type="ARBA" id="ARBA00012095"/>
    </source>
</evidence>
<evidence type="ECO:0000256" key="6">
    <source>
        <dbReference type="ARBA" id="ARBA00022679"/>
    </source>
</evidence>
<feature type="compositionally biased region" description="Polar residues" evidence="8">
    <location>
        <begin position="129"/>
        <end position="144"/>
    </location>
</feature>
<dbReference type="Gene3D" id="3.30.1340.10">
    <property type="entry name" value="HPr-like"/>
    <property type="match status" value="1"/>
</dbReference>
<evidence type="ECO:0000256" key="3">
    <source>
        <dbReference type="ARBA" id="ARBA00003681"/>
    </source>
</evidence>
<dbReference type="InterPro" id="IPR004701">
    <property type="entry name" value="PTS_EIIA_man-typ"/>
</dbReference>
<dbReference type="GO" id="GO:0019563">
    <property type="term" value="P:glycerol catabolic process"/>
    <property type="evidence" value="ECO:0007669"/>
    <property type="project" value="InterPro"/>
</dbReference>
<proteinExistence type="predicted"/>
<accession>A0AAE3ZC41</accession>
<comment type="function">
    <text evidence="2">Component of the dihydroxyacetone kinase complex, which is responsible for the phosphoenolpyruvate (PEP)-dependent phosphorylation of dihydroxyacetone. DhaM serves as the phosphoryl donor. Is phosphorylated by phosphoenolpyruvate in an EI- and HPr-dependent reaction, and a phosphorelay system on histidine residues finally leads to phosphoryl transfer to DhaL and dihydroxyacetone.</text>
</comment>
<feature type="domain" description="PTS EIIA type-4" evidence="9">
    <location>
        <begin position="2"/>
        <end position="133"/>
    </location>
</feature>
<organism evidence="11 12">
    <name type="scientific">Haloactinomyces albus</name>
    <dbReference type="NCBI Taxonomy" id="1352928"/>
    <lineage>
        <taxon>Bacteria</taxon>
        <taxon>Bacillati</taxon>
        <taxon>Actinomycetota</taxon>
        <taxon>Actinomycetes</taxon>
        <taxon>Actinopolysporales</taxon>
        <taxon>Actinopolysporaceae</taxon>
        <taxon>Haloactinomyces</taxon>
    </lineage>
</organism>
<sequence length="244" mass="24129">MSVGLVIVAHSGRLAEGVVELAAQMAPEVRVVAAGGLPDGATGTDFEMVSAALSDADSGSGAVLLYDLGSAQMTAELAVESLGDPSSAIVAEAPLVEGAVAAAVAAQGGSGLEAVARAATDAVSAESTGAEQASEATGAEQSSAHPVGADEEATGTAEVREELVLTNEIGLHARPAALLTRTLTGLEATVTVSLGDTEADASSVLGVMGLGARKGDRIVLRATGRDARQAVQRIVDLAARGFDE</sequence>
<keyword evidence="12" id="KW-1185">Reference proteome</keyword>
<evidence type="ECO:0000313" key="11">
    <source>
        <dbReference type="EMBL" id="MDR7301115.1"/>
    </source>
</evidence>
<feature type="domain" description="HPr" evidence="10">
    <location>
        <begin position="158"/>
        <end position="244"/>
    </location>
</feature>
<dbReference type="PANTHER" id="PTHR38594">
    <property type="entry name" value="PEP-DEPENDENT DIHYDROXYACETONE KINASE, PHOSPHORYL DONOR SUBUNIT DHAM"/>
    <property type="match status" value="1"/>
</dbReference>
<dbReference type="PROSITE" id="PS51096">
    <property type="entry name" value="PTS_EIIA_TYPE_4"/>
    <property type="match status" value="1"/>
</dbReference>
<dbReference type="CDD" id="cd00367">
    <property type="entry name" value="PTS-HPr_like"/>
    <property type="match status" value="1"/>
</dbReference>
<comment type="catalytic activity">
    <reaction evidence="1">
        <text>dihydroxyacetone + phosphoenolpyruvate = dihydroxyacetone phosphate + pyruvate</text>
        <dbReference type="Rhea" id="RHEA:18381"/>
        <dbReference type="ChEBI" id="CHEBI:15361"/>
        <dbReference type="ChEBI" id="CHEBI:16016"/>
        <dbReference type="ChEBI" id="CHEBI:57642"/>
        <dbReference type="ChEBI" id="CHEBI:58702"/>
        <dbReference type="EC" id="2.7.1.121"/>
    </reaction>
</comment>
<dbReference type="Pfam" id="PF03610">
    <property type="entry name" value="EIIA-man"/>
    <property type="match status" value="1"/>
</dbReference>
<dbReference type="GO" id="GO:0047324">
    <property type="term" value="F:phosphoenolpyruvate-glycerone phosphotransferase activity"/>
    <property type="evidence" value="ECO:0007669"/>
    <property type="project" value="UniProtKB-EC"/>
</dbReference>
<feature type="region of interest" description="Disordered" evidence="8">
    <location>
        <begin position="126"/>
        <end position="155"/>
    </location>
</feature>
<dbReference type="PROSITE" id="PS00369">
    <property type="entry name" value="PTS_HPR_HIS"/>
    <property type="match status" value="1"/>
</dbReference>
<evidence type="ECO:0000256" key="1">
    <source>
        <dbReference type="ARBA" id="ARBA00001113"/>
    </source>
</evidence>
<dbReference type="InterPro" id="IPR000032">
    <property type="entry name" value="HPr-like"/>
</dbReference>
<dbReference type="PROSITE" id="PS51350">
    <property type="entry name" value="PTS_HPR_DOM"/>
    <property type="match status" value="1"/>
</dbReference>
<dbReference type="SUPFAM" id="SSF53062">
    <property type="entry name" value="PTS system fructose IIA component-like"/>
    <property type="match status" value="1"/>
</dbReference>
<dbReference type="GO" id="GO:0016020">
    <property type="term" value="C:membrane"/>
    <property type="evidence" value="ECO:0007669"/>
    <property type="project" value="InterPro"/>
</dbReference>
<dbReference type="Proteomes" id="UP001180845">
    <property type="component" value="Unassembled WGS sequence"/>
</dbReference>
<evidence type="ECO:0000256" key="8">
    <source>
        <dbReference type="SAM" id="MobiDB-lite"/>
    </source>
</evidence>
<evidence type="ECO:0000256" key="5">
    <source>
        <dbReference type="ARBA" id="ARBA00020422"/>
    </source>
</evidence>
<comment type="caution">
    <text evidence="11">The sequence shown here is derived from an EMBL/GenBank/DDBJ whole genome shotgun (WGS) entry which is preliminary data.</text>
</comment>
<evidence type="ECO:0000256" key="2">
    <source>
        <dbReference type="ARBA" id="ARBA00002788"/>
    </source>
</evidence>
<dbReference type="AlphaFoldDB" id="A0AAE3ZC41"/>
<dbReference type="GO" id="GO:0009401">
    <property type="term" value="P:phosphoenolpyruvate-dependent sugar phosphotransferase system"/>
    <property type="evidence" value="ECO:0007669"/>
    <property type="project" value="InterPro"/>
</dbReference>
<dbReference type="InterPro" id="IPR001020">
    <property type="entry name" value="PTS_HPr_His_P_site"/>
</dbReference>
<name>A0AAE3ZC41_9ACTN</name>
<dbReference type="InterPro" id="IPR035895">
    <property type="entry name" value="HPr-like_sf"/>
</dbReference>
<dbReference type="PANTHER" id="PTHR38594:SF1">
    <property type="entry name" value="PEP-DEPENDENT DIHYDROXYACETONE KINASE, PHOSPHORYL DONOR SUBUNIT DHAM"/>
    <property type="match status" value="1"/>
</dbReference>
<dbReference type="PRINTS" id="PR00107">
    <property type="entry name" value="PHOSPHOCPHPR"/>
</dbReference>
<dbReference type="Gene3D" id="3.40.50.510">
    <property type="entry name" value="Phosphotransferase system, mannose-type IIA component"/>
    <property type="match status" value="1"/>
</dbReference>
<evidence type="ECO:0000313" key="12">
    <source>
        <dbReference type="Proteomes" id="UP001180845"/>
    </source>
</evidence>
<comment type="function">
    <text evidence="3">General (non sugar-specific) component of the phosphoenolpyruvate-dependent sugar phosphotransferase system (sugar PTS). This major carbohydrate active-transport system catalyzes the phosphorylation of incoming sugar substrates concomitantly with their translocation across the cell membrane. The phosphoryl group from phosphoenolpyruvate (PEP) is transferred to the phosphoryl carrier protein HPr by enzyme I. Phospho-HPr then transfers it to the PTS EIIA domain.</text>
</comment>
<evidence type="ECO:0000256" key="7">
    <source>
        <dbReference type="ARBA" id="ARBA00046577"/>
    </source>
</evidence>
<dbReference type="NCBIfam" id="TIGR02364">
    <property type="entry name" value="dha_pts"/>
    <property type="match status" value="1"/>
</dbReference>
<dbReference type="EMBL" id="JAVDXW010000001">
    <property type="protein sequence ID" value="MDR7301115.1"/>
    <property type="molecule type" value="Genomic_DNA"/>
</dbReference>
<dbReference type="EC" id="2.7.1.121" evidence="4"/>
<keyword evidence="6" id="KW-0808">Transferase</keyword>
<dbReference type="InterPro" id="IPR039643">
    <property type="entry name" value="DhaM"/>
</dbReference>
<evidence type="ECO:0000259" key="9">
    <source>
        <dbReference type="PROSITE" id="PS51096"/>
    </source>
</evidence>
<evidence type="ECO:0000259" key="10">
    <source>
        <dbReference type="PROSITE" id="PS51350"/>
    </source>
</evidence>